<comment type="catalytic activity">
    <reaction evidence="21">
        <text>lanosterol + NADPH + H(+) = 24,25-dihydrolanosterol + NADP(+)</text>
        <dbReference type="Rhea" id="RHEA:33919"/>
        <dbReference type="ChEBI" id="CHEBI:15378"/>
        <dbReference type="ChEBI" id="CHEBI:16521"/>
        <dbReference type="ChEBI" id="CHEBI:28113"/>
        <dbReference type="ChEBI" id="CHEBI:57783"/>
        <dbReference type="ChEBI" id="CHEBI:58349"/>
    </reaction>
    <physiologicalReaction direction="left-to-right" evidence="21">
        <dbReference type="Rhea" id="RHEA:33920"/>
    </physiologicalReaction>
</comment>
<evidence type="ECO:0000256" key="17">
    <source>
        <dbReference type="ARBA" id="ARBA00023098"/>
    </source>
</evidence>
<protein>
    <recommendedName>
        <fullName evidence="5">Delta(24)-sterol reductase</fullName>
        <ecNumber evidence="4">1.3.1.72</ecNumber>
    </recommendedName>
    <alternativeName>
        <fullName evidence="24">24-dehydrocholesterol reductase</fullName>
    </alternativeName>
    <alternativeName>
        <fullName evidence="25">3-beta-hydroxysterol Delta-24-reductase</fullName>
    </alternativeName>
</protein>
<keyword evidence="6" id="KW-0444">Lipid biosynthesis</keyword>
<evidence type="ECO:0000256" key="23">
    <source>
        <dbReference type="ARBA" id="ARBA00056986"/>
    </source>
</evidence>
<evidence type="ECO:0000256" key="11">
    <source>
        <dbReference type="ARBA" id="ARBA00022824"/>
    </source>
</evidence>
<dbReference type="FunFam" id="3.30.465.10:FF:000032">
    <property type="entry name" value="Delta(24)-sterol reductase"/>
    <property type="match status" value="1"/>
</dbReference>
<dbReference type="InterPro" id="IPR016169">
    <property type="entry name" value="FAD-bd_PCMH_sub2"/>
</dbReference>
<evidence type="ECO:0000313" key="29">
    <source>
        <dbReference type="Proteomes" id="UP000887567"/>
    </source>
</evidence>
<dbReference type="RefSeq" id="XP_020896413.1">
    <property type="nucleotide sequence ID" value="XM_021040754.2"/>
</dbReference>
<dbReference type="KEGG" id="epa:110235299"/>
<evidence type="ECO:0000256" key="26">
    <source>
        <dbReference type="SAM" id="Phobius"/>
    </source>
</evidence>
<keyword evidence="10" id="KW-0732">Signal</keyword>
<comment type="cofactor">
    <cofactor evidence="1">
        <name>FAD</name>
        <dbReference type="ChEBI" id="CHEBI:57692"/>
    </cofactor>
</comment>
<name>A0A913WZA0_EXADI</name>
<evidence type="ECO:0000256" key="14">
    <source>
        <dbReference type="ARBA" id="ARBA00022989"/>
    </source>
</evidence>
<keyword evidence="14 26" id="KW-1133">Transmembrane helix</keyword>
<dbReference type="InterPro" id="IPR006094">
    <property type="entry name" value="Oxid_FAD_bind_N"/>
</dbReference>
<evidence type="ECO:0000256" key="3">
    <source>
        <dbReference type="ARBA" id="ARBA00004389"/>
    </source>
</evidence>
<keyword evidence="16" id="KW-0333">Golgi apparatus</keyword>
<comment type="function">
    <text evidence="23">Catalyzes the reduction of the delta-24 double bond of sterol intermediates during cholesterol biosynthesis. In addition to its cholesterol-synthesizing activity, can protect cells from oxidative stress by reducing caspase 3 activity during apoptosis induced by oxidative stress. Also protects against amyloid-beta peptide-induced apoptosis.</text>
</comment>
<keyword evidence="7" id="KW-0153">Cholesterol metabolism</keyword>
<evidence type="ECO:0000256" key="24">
    <source>
        <dbReference type="ARBA" id="ARBA00078485"/>
    </source>
</evidence>
<dbReference type="SUPFAM" id="SSF56176">
    <property type="entry name" value="FAD-binding/transporter-associated domain-like"/>
    <property type="match status" value="1"/>
</dbReference>
<organism evidence="28 29">
    <name type="scientific">Exaiptasia diaphana</name>
    <name type="common">Tropical sea anemone</name>
    <name type="synonym">Aiptasia pulchella</name>
    <dbReference type="NCBI Taxonomy" id="2652724"/>
    <lineage>
        <taxon>Eukaryota</taxon>
        <taxon>Metazoa</taxon>
        <taxon>Cnidaria</taxon>
        <taxon>Anthozoa</taxon>
        <taxon>Hexacorallia</taxon>
        <taxon>Actiniaria</taxon>
        <taxon>Aiptasiidae</taxon>
        <taxon>Exaiptasia</taxon>
    </lineage>
</organism>
<dbReference type="GO" id="GO:0050614">
    <property type="term" value="F:Delta24-sterol reductase activity"/>
    <property type="evidence" value="ECO:0007669"/>
    <property type="project" value="UniProtKB-EC"/>
</dbReference>
<dbReference type="OrthoDB" id="415825at2759"/>
<keyword evidence="13" id="KW-0521">NADP</keyword>
<sequence length="523" mass="60157">MATGLTVVGAGALVFAIALPAYVRIKGVEHVIINQRWIFVCLFLLPLSVLYEIFLSVRNWLAFKYYSSPERHAKRVRYVQEQVTSWNKKGRVKPMCTARPGWMTVSLRVGKYKETHEKIQVNLMDVLEVDTERSVVRVEPLVTMGQLTATLLPLGWTVPVLPELDDLTVGGLIMGCGVESSSHKYGMFQHTCVAYDIVLADGSLAHASKEENTDLFYSIPWSHGTLGFLVAAEIKIIPAKKYVCLTYHPIHSKEHLIATFTKKSSETKDHDFVEGLVYSENEAVVMTGKFCDEPEPDKINAIGHFWKPWFFKHVEQYLTGKPTLTEYIPLRDYYHRHTRSLFWELQDIVPFGNNVIWRYLMGWSMPPKISLLKLTQGETLRRLYEQHHVVQDMLVPMTTLDKALTCFHEEFQLYPLWLCPMYLPNTPGLVHSHGEGDGKMYVDVGAYGTPHANGFKARNSLRNVEAIVRKLQGYQMLYADSYMTRDEFHQMFDHTLYNKMRKTLNCEEAFPEIYDKVSRSARI</sequence>
<evidence type="ECO:0000256" key="19">
    <source>
        <dbReference type="ARBA" id="ARBA00023166"/>
    </source>
</evidence>
<dbReference type="OMA" id="WVGRSAF"/>
<dbReference type="PROSITE" id="PS51387">
    <property type="entry name" value="FAD_PCMH"/>
    <property type="match status" value="1"/>
</dbReference>
<dbReference type="GO" id="GO:0008203">
    <property type="term" value="P:cholesterol metabolic process"/>
    <property type="evidence" value="ECO:0007669"/>
    <property type="project" value="UniProtKB-KW"/>
</dbReference>
<dbReference type="GO" id="GO:0000246">
    <property type="term" value="F:Delta24(24-1) sterol reductase activity"/>
    <property type="evidence" value="ECO:0007669"/>
    <property type="project" value="TreeGrafter"/>
</dbReference>
<evidence type="ECO:0000256" key="13">
    <source>
        <dbReference type="ARBA" id="ARBA00022857"/>
    </source>
</evidence>
<evidence type="ECO:0000256" key="9">
    <source>
        <dbReference type="ARBA" id="ARBA00022692"/>
    </source>
</evidence>
<evidence type="ECO:0000256" key="6">
    <source>
        <dbReference type="ARBA" id="ARBA00022516"/>
    </source>
</evidence>
<evidence type="ECO:0000256" key="25">
    <source>
        <dbReference type="ARBA" id="ARBA00080612"/>
    </source>
</evidence>
<evidence type="ECO:0000256" key="12">
    <source>
        <dbReference type="ARBA" id="ARBA00022827"/>
    </source>
</evidence>
<keyword evidence="12" id="KW-0274">FAD</keyword>
<feature type="transmembrane region" description="Helical" evidence="26">
    <location>
        <begin position="37"/>
        <end position="61"/>
    </location>
</feature>
<dbReference type="EnsemblMetazoa" id="XM_021040754.2">
    <property type="protein sequence ID" value="XP_020896413.1"/>
    <property type="gene ID" value="LOC110235299"/>
</dbReference>
<evidence type="ECO:0000256" key="4">
    <source>
        <dbReference type="ARBA" id="ARBA00012405"/>
    </source>
</evidence>
<dbReference type="Gene3D" id="3.30.465.10">
    <property type="match status" value="1"/>
</dbReference>
<comment type="subcellular location">
    <subcellularLocation>
        <location evidence="3">Endoplasmic reticulum membrane</location>
        <topology evidence="3">Single-pass membrane protein</topology>
    </subcellularLocation>
    <subcellularLocation>
        <location evidence="2">Golgi apparatus membrane</location>
        <topology evidence="2">Single-pass membrane protein</topology>
    </subcellularLocation>
</comment>
<evidence type="ECO:0000256" key="1">
    <source>
        <dbReference type="ARBA" id="ARBA00001974"/>
    </source>
</evidence>
<accession>A0A913WZA0</accession>
<evidence type="ECO:0000256" key="2">
    <source>
        <dbReference type="ARBA" id="ARBA00004194"/>
    </source>
</evidence>
<evidence type="ECO:0000256" key="20">
    <source>
        <dbReference type="ARBA" id="ARBA00023221"/>
    </source>
</evidence>
<keyword evidence="19" id="KW-1207">Sterol metabolism</keyword>
<keyword evidence="11" id="KW-0256">Endoplasmic reticulum</keyword>
<keyword evidence="29" id="KW-1185">Reference proteome</keyword>
<evidence type="ECO:0000256" key="5">
    <source>
        <dbReference type="ARBA" id="ARBA00019086"/>
    </source>
</evidence>
<dbReference type="AlphaFoldDB" id="A0A913WZA0"/>
<dbReference type="InterPro" id="IPR040165">
    <property type="entry name" value="Diminuto-like"/>
</dbReference>
<comment type="catalytic activity">
    <reaction evidence="22">
        <text>5alpha-cholest-8-en-3beta-ol + NADP(+) = zymosterol + NADPH + H(+)</text>
        <dbReference type="Rhea" id="RHEA:36399"/>
        <dbReference type="ChEBI" id="CHEBI:15378"/>
        <dbReference type="ChEBI" id="CHEBI:16608"/>
        <dbReference type="ChEBI" id="CHEBI:18252"/>
        <dbReference type="ChEBI" id="CHEBI:57783"/>
        <dbReference type="ChEBI" id="CHEBI:58349"/>
        <dbReference type="EC" id="1.3.1.72"/>
    </reaction>
    <physiologicalReaction direction="right-to-left" evidence="22">
        <dbReference type="Rhea" id="RHEA:36401"/>
    </physiologicalReaction>
</comment>
<evidence type="ECO:0000256" key="8">
    <source>
        <dbReference type="ARBA" id="ARBA00022630"/>
    </source>
</evidence>
<dbReference type="PANTHER" id="PTHR10801:SF0">
    <property type="entry name" value="DELTA(24)-STEROL REDUCTASE"/>
    <property type="match status" value="1"/>
</dbReference>
<dbReference type="EC" id="1.3.1.72" evidence="4"/>
<feature type="transmembrane region" description="Helical" evidence="26">
    <location>
        <begin position="6"/>
        <end position="25"/>
    </location>
</feature>
<dbReference type="Pfam" id="PF01565">
    <property type="entry name" value="FAD_binding_4"/>
    <property type="match status" value="1"/>
</dbReference>
<keyword evidence="8" id="KW-0285">Flavoprotein</keyword>
<evidence type="ECO:0000256" key="18">
    <source>
        <dbReference type="ARBA" id="ARBA00023136"/>
    </source>
</evidence>
<evidence type="ECO:0000313" key="28">
    <source>
        <dbReference type="EnsemblMetazoa" id="XP_020896413.1"/>
    </source>
</evidence>
<keyword evidence="15" id="KW-0560">Oxidoreductase</keyword>
<evidence type="ECO:0000256" key="21">
    <source>
        <dbReference type="ARBA" id="ARBA00051033"/>
    </source>
</evidence>
<reference evidence="28" key="1">
    <citation type="submission" date="2022-11" db="UniProtKB">
        <authorList>
            <consortium name="EnsemblMetazoa"/>
        </authorList>
    </citation>
    <scope>IDENTIFICATION</scope>
</reference>
<evidence type="ECO:0000256" key="10">
    <source>
        <dbReference type="ARBA" id="ARBA00022729"/>
    </source>
</evidence>
<dbReference type="GO" id="GO:0000139">
    <property type="term" value="C:Golgi membrane"/>
    <property type="evidence" value="ECO:0007669"/>
    <property type="project" value="UniProtKB-SubCell"/>
</dbReference>
<dbReference type="InterPro" id="IPR036318">
    <property type="entry name" value="FAD-bd_PCMH-like_sf"/>
</dbReference>
<dbReference type="PANTHER" id="PTHR10801">
    <property type="entry name" value="24-DEHYDROCHOLESTEROL REDUCTASE"/>
    <property type="match status" value="1"/>
</dbReference>
<evidence type="ECO:0000256" key="16">
    <source>
        <dbReference type="ARBA" id="ARBA00023034"/>
    </source>
</evidence>
<dbReference type="GO" id="GO:0071949">
    <property type="term" value="F:FAD binding"/>
    <property type="evidence" value="ECO:0007669"/>
    <property type="project" value="InterPro"/>
</dbReference>
<dbReference type="GeneID" id="110235299"/>
<evidence type="ECO:0000256" key="7">
    <source>
        <dbReference type="ARBA" id="ARBA00022548"/>
    </source>
</evidence>
<dbReference type="Proteomes" id="UP000887567">
    <property type="component" value="Unplaced"/>
</dbReference>
<evidence type="ECO:0000256" key="15">
    <source>
        <dbReference type="ARBA" id="ARBA00023002"/>
    </source>
</evidence>
<keyword evidence="18 26" id="KW-0472">Membrane</keyword>
<keyword evidence="9 26" id="KW-0812">Transmembrane</keyword>
<feature type="domain" description="FAD-binding PCMH-type" evidence="27">
    <location>
        <begin position="65"/>
        <end position="239"/>
    </location>
</feature>
<evidence type="ECO:0000256" key="22">
    <source>
        <dbReference type="ARBA" id="ARBA00052927"/>
    </source>
</evidence>
<dbReference type="InterPro" id="IPR016166">
    <property type="entry name" value="FAD-bd_PCMH"/>
</dbReference>
<evidence type="ECO:0000259" key="27">
    <source>
        <dbReference type="PROSITE" id="PS51387"/>
    </source>
</evidence>
<proteinExistence type="predicted"/>
<keyword evidence="17" id="KW-0443">Lipid metabolism</keyword>
<dbReference type="GO" id="GO:0005789">
    <property type="term" value="C:endoplasmic reticulum membrane"/>
    <property type="evidence" value="ECO:0007669"/>
    <property type="project" value="UniProtKB-SubCell"/>
</dbReference>
<keyword evidence="20" id="KW-0753">Steroid metabolism</keyword>